<dbReference type="OrthoDB" id="10266330at2759"/>
<evidence type="ECO:0000256" key="4">
    <source>
        <dbReference type="ARBA" id="ARBA00023015"/>
    </source>
</evidence>
<organism evidence="10 11">
    <name type="scientific">Mycena indigotica</name>
    <dbReference type="NCBI Taxonomy" id="2126181"/>
    <lineage>
        <taxon>Eukaryota</taxon>
        <taxon>Fungi</taxon>
        <taxon>Dikarya</taxon>
        <taxon>Basidiomycota</taxon>
        <taxon>Agaricomycotina</taxon>
        <taxon>Agaricomycetes</taxon>
        <taxon>Agaricomycetidae</taxon>
        <taxon>Agaricales</taxon>
        <taxon>Marasmiineae</taxon>
        <taxon>Mycenaceae</taxon>
        <taxon>Mycena</taxon>
    </lineage>
</organism>
<dbReference type="Proteomes" id="UP000636479">
    <property type="component" value="Unassembled WGS sequence"/>
</dbReference>
<feature type="repeat" description="WD" evidence="7">
    <location>
        <begin position="624"/>
        <end position="665"/>
    </location>
</feature>
<comment type="subcellular location">
    <subcellularLocation>
        <location evidence="1">Nucleus</location>
    </subcellularLocation>
</comment>
<dbReference type="CDD" id="cd08044">
    <property type="entry name" value="TAF5_NTD2"/>
    <property type="match status" value="1"/>
</dbReference>
<keyword evidence="6" id="KW-0539">Nucleus</keyword>
<dbReference type="AlphaFoldDB" id="A0A8H6WC12"/>
<dbReference type="InterPro" id="IPR015943">
    <property type="entry name" value="WD40/YVTN_repeat-like_dom_sf"/>
</dbReference>
<dbReference type="SUPFAM" id="SSF50978">
    <property type="entry name" value="WD40 repeat-like"/>
    <property type="match status" value="1"/>
</dbReference>
<name>A0A8H6WC12_9AGAR</name>
<dbReference type="PANTHER" id="PTHR19879:SF1">
    <property type="entry name" value="CANNONBALL-RELATED"/>
    <property type="match status" value="1"/>
</dbReference>
<keyword evidence="5" id="KW-0804">Transcription</keyword>
<feature type="domain" description="TFIID subunit TAF5 NTD2" evidence="9">
    <location>
        <begin position="114"/>
        <end position="227"/>
    </location>
</feature>
<dbReference type="PROSITE" id="PS00678">
    <property type="entry name" value="WD_REPEATS_1"/>
    <property type="match status" value="2"/>
</dbReference>
<dbReference type="Pfam" id="PF00400">
    <property type="entry name" value="WD40"/>
    <property type="match status" value="5"/>
</dbReference>
<feature type="region of interest" description="Disordered" evidence="8">
    <location>
        <begin position="1"/>
        <end position="25"/>
    </location>
</feature>
<dbReference type="InterPro" id="IPR020472">
    <property type="entry name" value="WD40_PAC1"/>
</dbReference>
<keyword evidence="2 7" id="KW-0853">WD repeat</keyword>
<dbReference type="InterPro" id="IPR036322">
    <property type="entry name" value="WD40_repeat_dom_sf"/>
</dbReference>
<evidence type="ECO:0000256" key="8">
    <source>
        <dbReference type="SAM" id="MobiDB-lite"/>
    </source>
</evidence>
<evidence type="ECO:0000256" key="6">
    <source>
        <dbReference type="ARBA" id="ARBA00023242"/>
    </source>
</evidence>
<dbReference type="Pfam" id="PF04494">
    <property type="entry name" value="TFIID_NTD2"/>
    <property type="match status" value="1"/>
</dbReference>
<dbReference type="SUPFAM" id="SSF160897">
    <property type="entry name" value="Taf5 N-terminal domain-like"/>
    <property type="match status" value="1"/>
</dbReference>
<dbReference type="PANTHER" id="PTHR19879">
    <property type="entry name" value="TRANSCRIPTION INITIATION FACTOR TFIID"/>
    <property type="match status" value="1"/>
</dbReference>
<evidence type="ECO:0000256" key="2">
    <source>
        <dbReference type="ARBA" id="ARBA00022574"/>
    </source>
</evidence>
<feature type="repeat" description="WD" evidence="7">
    <location>
        <begin position="582"/>
        <end position="623"/>
    </location>
</feature>
<dbReference type="InterPro" id="IPR001680">
    <property type="entry name" value="WD40_rpt"/>
</dbReference>
<keyword evidence="11" id="KW-1185">Reference proteome</keyword>
<dbReference type="Gene3D" id="1.25.40.500">
    <property type="entry name" value="TFIID subunit TAF5, NTD2 domain"/>
    <property type="match status" value="1"/>
</dbReference>
<dbReference type="PRINTS" id="PR00320">
    <property type="entry name" value="GPROTEINBRPT"/>
</dbReference>
<keyword evidence="4" id="KW-0805">Transcription regulation</keyword>
<dbReference type="InterPro" id="IPR019775">
    <property type="entry name" value="WD40_repeat_CS"/>
</dbReference>
<sequence>MSSPSTSQSPRDSTQNAPPDDKSMLEYLHQRGYTAAEKALRDEIEGTTAETLSAEDFVKALAIFAQKPSRPGENVFKESSNVLQELTAMGNPSNIQSLLGNIGSVGAEDILSLDPTDKQEGYRELEAWVDGSLDMYRPEFRPILFPIFVHFYLDLIQRGLKDAAIKFYSSFASSLAPSHIETLHHIKTLLLPAHVQNDEVAQRFRDEKYAVRMSRSGFGLLMGWLTEGVGGEAFGAGDGFTGEIGKRGRVSVMRVVNNHLRFDITQANATSVSPNSWEESTGLISSLIPNANGATTSLSNPQAFNRLKELKLGPPPMMEDLRNETQRALREQALVDREPTGNYDIQATRLVVPGVVAPTTADLLPHPPTFRTIDVEREAGAVRDARKRIRLEPSLLANTDPNSTQAASLRARALPSICAYTLHDVPEGAPCCTFSQDTSLMAAGFSESYIRLWSLKGEKLRGLRSDFSSASIKDYNSLRRIREKGGTTTRKLIGHSGPVYSVAFDPLSGSAAPPKYLLSASADTTVRLWSMDTLTNIVSFRGHENPVWDVKWAPMGIYFATASRDRTARLWSTDRINCMRVYAGHLSDVDCIQFHPNSMYLATGSSDWTARLWEAQTGSCVRVFIGHQGAVSTLAISPDGRYLASAGEDLAINLWDLGSGKRIKRMSGHTASIYSLAFSAESSMLVSGGADWTVRCWDVKSAGGTRPRANGASFTPMGLATGESSMAIPQSYGDEENAETTDLVATFPTKRTPITNIQFTPRNLFKRNEHFWVNLLREPYIDKIMSEMEIDDAMGGVESTPSHPPVPIIHSDIVNTQLVPSTSTSPPRDNFRDIQVKVHIRKPERDSWTYMGRGVVSQVVNGHSSRVVVRSVSTGKALAVFNETSDLEAEKRGNFIVISVVQGSAVVSWSLNALNNSETLRLMASIELACYKCKQALADPRMHSKGRRRIERVIKDDRRRRHRRRKDQDAMIDAFSKQTIEVGVGMEEGPPS</sequence>
<evidence type="ECO:0000256" key="3">
    <source>
        <dbReference type="ARBA" id="ARBA00022737"/>
    </source>
</evidence>
<evidence type="ECO:0000256" key="7">
    <source>
        <dbReference type="PROSITE-ProRule" id="PRU00221"/>
    </source>
</evidence>
<gene>
    <name evidence="10" type="ORF">MIND_00478600</name>
</gene>
<dbReference type="PROSITE" id="PS50294">
    <property type="entry name" value="WD_REPEATS_REGION"/>
    <property type="match status" value="5"/>
</dbReference>
<dbReference type="GO" id="GO:0006367">
    <property type="term" value="P:transcription initiation at RNA polymerase II promoter"/>
    <property type="evidence" value="ECO:0007669"/>
    <property type="project" value="TreeGrafter"/>
</dbReference>
<evidence type="ECO:0000313" key="10">
    <source>
        <dbReference type="EMBL" id="KAF7306864.1"/>
    </source>
</evidence>
<dbReference type="SMART" id="SM00320">
    <property type="entry name" value="WD40"/>
    <property type="match status" value="6"/>
</dbReference>
<dbReference type="InterPro" id="IPR037264">
    <property type="entry name" value="TFIID_NTD2_sf"/>
</dbReference>
<evidence type="ECO:0000313" key="11">
    <source>
        <dbReference type="Proteomes" id="UP000636479"/>
    </source>
</evidence>
<keyword evidence="3" id="KW-0677">Repeat</keyword>
<feature type="repeat" description="WD" evidence="7">
    <location>
        <begin position="540"/>
        <end position="581"/>
    </location>
</feature>
<feature type="repeat" description="WD" evidence="7">
    <location>
        <begin position="666"/>
        <end position="701"/>
    </location>
</feature>
<evidence type="ECO:0000259" key="9">
    <source>
        <dbReference type="Pfam" id="PF04494"/>
    </source>
</evidence>
<proteinExistence type="predicted"/>
<dbReference type="GO" id="GO:0005669">
    <property type="term" value="C:transcription factor TFIID complex"/>
    <property type="evidence" value="ECO:0007669"/>
    <property type="project" value="TreeGrafter"/>
</dbReference>
<accession>A0A8H6WC12</accession>
<dbReference type="Gene3D" id="2.130.10.10">
    <property type="entry name" value="YVTN repeat-like/Quinoprotein amine dehydrogenase"/>
    <property type="match status" value="2"/>
</dbReference>
<evidence type="ECO:0000256" key="1">
    <source>
        <dbReference type="ARBA" id="ARBA00004123"/>
    </source>
</evidence>
<reference evidence="10" key="1">
    <citation type="submission" date="2020-05" db="EMBL/GenBank/DDBJ databases">
        <title>Mycena genomes resolve the evolution of fungal bioluminescence.</title>
        <authorList>
            <person name="Tsai I.J."/>
        </authorList>
    </citation>
    <scope>NUCLEOTIDE SEQUENCE</scope>
    <source>
        <strain evidence="10">171206Taipei</strain>
    </source>
</reference>
<dbReference type="GO" id="GO:0016251">
    <property type="term" value="F:RNA polymerase II general transcription initiation factor activity"/>
    <property type="evidence" value="ECO:0007669"/>
    <property type="project" value="TreeGrafter"/>
</dbReference>
<evidence type="ECO:0000256" key="5">
    <source>
        <dbReference type="ARBA" id="ARBA00023163"/>
    </source>
</evidence>
<feature type="compositionally biased region" description="Low complexity" evidence="8">
    <location>
        <begin position="1"/>
        <end position="15"/>
    </location>
</feature>
<dbReference type="PROSITE" id="PS50082">
    <property type="entry name" value="WD_REPEATS_2"/>
    <property type="match status" value="5"/>
</dbReference>
<feature type="repeat" description="WD" evidence="7">
    <location>
        <begin position="492"/>
        <end position="539"/>
    </location>
</feature>
<dbReference type="EMBL" id="JACAZF010000004">
    <property type="protein sequence ID" value="KAF7306864.1"/>
    <property type="molecule type" value="Genomic_DNA"/>
</dbReference>
<dbReference type="RefSeq" id="XP_037221883.1">
    <property type="nucleotide sequence ID" value="XM_037361591.1"/>
</dbReference>
<protein>
    <submittedName>
        <fullName evidence="10">Putative TFIID and SAGA subunit</fullName>
    </submittedName>
</protein>
<dbReference type="GeneID" id="59344107"/>
<dbReference type="InterPro" id="IPR007582">
    <property type="entry name" value="TFIID_NTD2"/>
</dbReference>
<dbReference type="CDD" id="cd00200">
    <property type="entry name" value="WD40"/>
    <property type="match status" value="1"/>
</dbReference>
<comment type="caution">
    <text evidence="10">The sequence shown here is derived from an EMBL/GenBank/DDBJ whole genome shotgun (WGS) entry which is preliminary data.</text>
</comment>